<dbReference type="EMBL" id="CAXAMM010012570">
    <property type="protein sequence ID" value="CAK9029249.1"/>
    <property type="molecule type" value="Genomic_DNA"/>
</dbReference>
<evidence type="ECO:0000313" key="2">
    <source>
        <dbReference type="Proteomes" id="UP001642464"/>
    </source>
</evidence>
<keyword evidence="2" id="KW-1185">Reference proteome</keyword>
<comment type="caution">
    <text evidence="1">The sequence shown here is derived from an EMBL/GenBank/DDBJ whole genome shotgun (WGS) entry which is preliminary data.</text>
</comment>
<organism evidence="1 2">
    <name type="scientific">Durusdinium trenchii</name>
    <dbReference type="NCBI Taxonomy" id="1381693"/>
    <lineage>
        <taxon>Eukaryota</taxon>
        <taxon>Sar</taxon>
        <taxon>Alveolata</taxon>
        <taxon>Dinophyceae</taxon>
        <taxon>Suessiales</taxon>
        <taxon>Symbiodiniaceae</taxon>
        <taxon>Durusdinium</taxon>
    </lineage>
</organism>
<sequence length="237" mass="24720">MKASQPSLTVAYLVLLLASSGLVLSLVALVGVWWHGKINPDLFGGAIQGRGSLSLWDFTTSADLLGIRLPQTFMSLDSSTCAGHSPVFDTEEMCSKLHAIRGLVISSVVFMSLTLLAATGALFAAGGCCRGNHKVRSQLTTSFLSVASFACMLGALAVGASADTAHMMKEFGGMGSAFYCAVAQVFVGLLLANISCLGGSAPEMEPRPTARRQFGASQGTEVLPDERGCQSHAQRGI</sequence>
<name>A0ABP0KQT9_9DINO</name>
<accession>A0ABP0KQT9</accession>
<proteinExistence type="predicted"/>
<gene>
    <name evidence="1" type="ORF">SCF082_LOCUS18704</name>
</gene>
<protein>
    <submittedName>
        <fullName evidence="1">Uncharacterized protein</fullName>
    </submittedName>
</protein>
<reference evidence="1 2" key="1">
    <citation type="submission" date="2024-02" db="EMBL/GenBank/DDBJ databases">
        <authorList>
            <person name="Chen Y."/>
            <person name="Shah S."/>
            <person name="Dougan E. K."/>
            <person name="Thang M."/>
            <person name="Chan C."/>
        </authorList>
    </citation>
    <scope>NUCLEOTIDE SEQUENCE [LARGE SCALE GENOMIC DNA]</scope>
</reference>
<evidence type="ECO:0000313" key="1">
    <source>
        <dbReference type="EMBL" id="CAK9029249.1"/>
    </source>
</evidence>
<dbReference type="Proteomes" id="UP001642464">
    <property type="component" value="Unassembled WGS sequence"/>
</dbReference>